<dbReference type="InterPro" id="IPR001611">
    <property type="entry name" value="Leu-rich_rpt"/>
</dbReference>
<protein>
    <recommendedName>
        <fullName evidence="4">RNI-like protein</fullName>
    </recommendedName>
</protein>
<dbReference type="Pfam" id="PF13516">
    <property type="entry name" value="LRR_6"/>
    <property type="match status" value="2"/>
</dbReference>
<dbReference type="Proteomes" id="UP000030755">
    <property type="component" value="Unassembled WGS sequence"/>
</dbReference>
<organism evidence="2 3">
    <name type="scientific">Rozella allomycis (strain CSF55)</name>
    <dbReference type="NCBI Taxonomy" id="988480"/>
    <lineage>
        <taxon>Eukaryota</taxon>
        <taxon>Fungi</taxon>
        <taxon>Fungi incertae sedis</taxon>
        <taxon>Cryptomycota</taxon>
        <taxon>Cryptomycota incertae sedis</taxon>
        <taxon>Rozella</taxon>
    </lineage>
</organism>
<dbReference type="AlphaFoldDB" id="A0A075AUT4"/>
<dbReference type="InterPro" id="IPR032675">
    <property type="entry name" value="LRR_dom_sf"/>
</dbReference>
<dbReference type="OrthoDB" id="120976at2759"/>
<dbReference type="SUPFAM" id="SSF52047">
    <property type="entry name" value="RNI-like"/>
    <property type="match status" value="1"/>
</dbReference>
<evidence type="ECO:0000313" key="3">
    <source>
        <dbReference type="Proteomes" id="UP000030755"/>
    </source>
</evidence>
<gene>
    <name evidence="2" type="ORF">O9G_002488</name>
</gene>
<dbReference type="PANTHER" id="PTHR24112">
    <property type="entry name" value="LEUCINE-RICH REPEAT, ISOFORM F-RELATED"/>
    <property type="match status" value="1"/>
</dbReference>
<dbReference type="HOGENOM" id="CLU_924878_0_0_1"/>
<dbReference type="PANTHER" id="PTHR24112:SF66">
    <property type="entry name" value="LEUCINE-RICH REPEAT, ISOFORM F"/>
    <property type="match status" value="1"/>
</dbReference>
<dbReference type="GO" id="GO:0016477">
    <property type="term" value="P:cell migration"/>
    <property type="evidence" value="ECO:0007669"/>
    <property type="project" value="TreeGrafter"/>
</dbReference>
<sequence>MLSLFLLIVEPKIRLLGFNNLSIRGFEILFDGLSATKISSLDLSFSLGPFPWNVLAAKILKLKHLKSLNLSGVVLRQENLKHLCDILSLSNIENISLMGSFNAVPSSVLKRELPAVFKCMKKIKSLNLSYNKLNPEILWSLTKSMKELTNLRVLKLSNTNILDADYFTRRKLLSVGFVFRFIESVKNVEVLDVSGNNLGYEGAKLMLKELKERNKKIRENVVRIENELIFCREINDSELRIAREKRFRKELRELKELEKRFKVLAFYNCNVAFKAPGGIIDELNSDDFLQNVLKTLLKPFV</sequence>
<keyword evidence="1" id="KW-0175">Coiled coil</keyword>
<dbReference type="InterPro" id="IPR051279">
    <property type="entry name" value="PP1-Reg/Actin-Interact_Protein"/>
</dbReference>
<proteinExistence type="predicted"/>
<dbReference type="GO" id="GO:0005886">
    <property type="term" value="C:plasma membrane"/>
    <property type="evidence" value="ECO:0007669"/>
    <property type="project" value="TreeGrafter"/>
</dbReference>
<dbReference type="EMBL" id="KE561022">
    <property type="protein sequence ID" value="EPZ33925.1"/>
    <property type="molecule type" value="Genomic_DNA"/>
</dbReference>
<evidence type="ECO:0000313" key="2">
    <source>
        <dbReference type="EMBL" id="EPZ33925.1"/>
    </source>
</evidence>
<accession>A0A075AUT4</accession>
<dbReference type="GO" id="GO:0034315">
    <property type="term" value="P:regulation of Arp2/3 complex-mediated actin nucleation"/>
    <property type="evidence" value="ECO:0007669"/>
    <property type="project" value="TreeGrafter"/>
</dbReference>
<keyword evidence="3" id="KW-1185">Reference proteome</keyword>
<dbReference type="Gene3D" id="3.80.10.10">
    <property type="entry name" value="Ribonuclease Inhibitor"/>
    <property type="match status" value="1"/>
</dbReference>
<evidence type="ECO:0008006" key="4">
    <source>
        <dbReference type="Google" id="ProtNLM"/>
    </source>
</evidence>
<reference evidence="2 3" key="1">
    <citation type="journal article" date="2013" name="Curr. Biol.">
        <title>Shared signatures of parasitism and phylogenomics unite Cryptomycota and microsporidia.</title>
        <authorList>
            <person name="James T.Y."/>
            <person name="Pelin A."/>
            <person name="Bonen L."/>
            <person name="Ahrendt S."/>
            <person name="Sain D."/>
            <person name="Corradi N."/>
            <person name="Stajich J.E."/>
        </authorList>
    </citation>
    <scope>NUCLEOTIDE SEQUENCE [LARGE SCALE GENOMIC DNA]</scope>
    <source>
        <strain evidence="2 3">CSF55</strain>
    </source>
</reference>
<feature type="coiled-coil region" evidence="1">
    <location>
        <begin position="200"/>
        <end position="227"/>
    </location>
</feature>
<name>A0A075AUT4_ROZAC</name>
<evidence type="ECO:0000256" key="1">
    <source>
        <dbReference type="SAM" id="Coils"/>
    </source>
</evidence>